<reference evidence="15" key="1">
    <citation type="submission" date="2025-08" db="UniProtKB">
        <authorList>
            <consortium name="Ensembl"/>
        </authorList>
    </citation>
    <scope>IDENTIFICATION</scope>
</reference>
<dbReference type="PRINTS" id="PR00722">
    <property type="entry name" value="CHYMOTRYPSIN"/>
</dbReference>
<dbReference type="InterPro" id="IPR001254">
    <property type="entry name" value="Trypsin_dom"/>
</dbReference>
<dbReference type="Proteomes" id="UP000265020">
    <property type="component" value="Unassembled WGS sequence"/>
</dbReference>
<keyword evidence="4 13" id="KW-0732">Signal</keyword>
<evidence type="ECO:0000256" key="1">
    <source>
        <dbReference type="ARBA" id="ARBA00004613"/>
    </source>
</evidence>
<feature type="domain" description="Peptidase S1" evidence="14">
    <location>
        <begin position="25"/>
        <end position="249"/>
    </location>
</feature>
<dbReference type="Ensembl" id="ENSCVAT00000008251.1">
    <property type="protein sequence ID" value="ENSCVAP00000004496.1"/>
    <property type="gene ID" value="ENSCVAG00000005866.1"/>
</dbReference>
<keyword evidence="8" id="KW-1015">Disulfide bond</keyword>
<keyword evidence="16" id="KW-1185">Reference proteome</keyword>
<evidence type="ECO:0000256" key="7">
    <source>
        <dbReference type="ARBA" id="ARBA00023145"/>
    </source>
</evidence>
<evidence type="ECO:0000256" key="2">
    <source>
        <dbReference type="ARBA" id="ARBA00022525"/>
    </source>
</evidence>
<accession>A0A3Q2CH94</accession>
<dbReference type="Pfam" id="PF00089">
    <property type="entry name" value="Trypsin"/>
    <property type="match status" value="1"/>
</dbReference>
<keyword evidence="3" id="KW-0645">Protease</keyword>
<dbReference type="PANTHER" id="PTHR24271">
    <property type="entry name" value="KALLIKREIN-RELATED"/>
    <property type="match status" value="1"/>
</dbReference>
<dbReference type="GO" id="GO:0006508">
    <property type="term" value="P:proteolysis"/>
    <property type="evidence" value="ECO:0007669"/>
    <property type="project" value="UniProtKB-KW"/>
</dbReference>
<evidence type="ECO:0000256" key="8">
    <source>
        <dbReference type="ARBA" id="ARBA00023157"/>
    </source>
</evidence>
<dbReference type="InterPro" id="IPR018114">
    <property type="entry name" value="TRYPSIN_HIS"/>
</dbReference>
<name>A0A3Q2CH94_CYPVA</name>
<evidence type="ECO:0000256" key="10">
    <source>
        <dbReference type="ARBA" id="ARBA00067130"/>
    </source>
</evidence>
<evidence type="ECO:0000256" key="13">
    <source>
        <dbReference type="SAM" id="SignalP"/>
    </source>
</evidence>
<evidence type="ECO:0000256" key="9">
    <source>
        <dbReference type="ARBA" id="ARBA00054080"/>
    </source>
</evidence>
<dbReference type="SUPFAM" id="SSF50494">
    <property type="entry name" value="Trypsin-like serine proteases"/>
    <property type="match status" value="1"/>
</dbReference>
<evidence type="ECO:0000256" key="3">
    <source>
        <dbReference type="ARBA" id="ARBA00022670"/>
    </source>
</evidence>
<organism evidence="15 16">
    <name type="scientific">Cyprinodon variegatus</name>
    <name type="common">Sheepshead minnow</name>
    <dbReference type="NCBI Taxonomy" id="28743"/>
    <lineage>
        <taxon>Eukaryota</taxon>
        <taxon>Metazoa</taxon>
        <taxon>Chordata</taxon>
        <taxon>Craniata</taxon>
        <taxon>Vertebrata</taxon>
        <taxon>Euteleostomi</taxon>
        <taxon>Actinopterygii</taxon>
        <taxon>Neopterygii</taxon>
        <taxon>Teleostei</taxon>
        <taxon>Neoteleostei</taxon>
        <taxon>Acanthomorphata</taxon>
        <taxon>Ovalentaria</taxon>
        <taxon>Atherinomorphae</taxon>
        <taxon>Cyprinodontiformes</taxon>
        <taxon>Cyprinodontidae</taxon>
        <taxon>Cyprinodon</taxon>
    </lineage>
</organism>
<comment type="function">
    <text evidence="9">Cleaves peptide substrates after methionine, leucine, and norleucine. Physiological substrates include EZR, alpha-tubulins and the apoptosis inhibitor BIRC5/Survivin. Promotes caspase activation and subsequent apoptosis of target cells.</text>
</comment>
<dbReference type="STRING" id="28743.ENSCVAP00000004496"/>
<dbReference type="SMART" id="SM00020">
    <property type="entry name" value="Tryp_SPc"/>
    <property type="match status" value="1"/>
</dbReference>
<evidence type="ECO:0000256" key="4">
    <source>
        <dbReference type="ARBA" id="ARBA00022729"/>
    </source>
</evidence>
<dbReference type="GeneTree" id="ENSGT00910000144271"/>
<dbReference type="PROSITE" id="PS50240">
    <property type="entry name" value="TRYPSIN_DOM"/>
    <property type="match status" value="1"/>
</dbReference>
<feature type="signal peptide" evidence="13">
    <location>
        <begin position="1"/>
        <end position="22"/>
    </location>
</feature>
<keyword evidence="2" id="KW-0964">Secreted</keyword>
<evidence type="ECO:0000259" key="14">
    <source>
        <dbReference type="PROSITE" id="PS50240"/>
    </source>
</evidence>
<keyword evidence="7" id="KW-0865">Zymogen</keyword>
<dbReference type="GO" id="GO:0004252">
    <property type="term" value="F:serine-type endopeptidase activity"/>
    <property type="evidence" value="ECO:0007669"/>
    <property type="project" value="InterPro"/>
</dbReference>
<evidence type="ECO:0000256" key="5">
    <source>
        <dbReference type="ARBA" id="ARBA00022801"/>
    </source>
</evidence>
<dbReference type="InterPro" id="IPR043504">
    <property type="entry name" value="Peptidase_S1_PA_chymotrypsin"/>
</dbReference>
<evidence type="ECO:0000256" key="6">
    <source>
        <dbReference type="ARBA" id="ARBA00022825"/>
    </source>
</evidence>
<dbReference type="FunFam" id="2.40.10.10:FF:000146">
    <property type="entry name" value="Serine protease 53"/>
    <property type="match status" value="1"/>
</dbReference>
<dbReference type="InterPro" id="IPR001314">
    <property type="entry name" value="Peptidase_S1A"/>
</dbReference>
<dbReference type="AlphaFoldDB" id="A0A3Q2CH94"/>
<keyword evidence="5" id="KW-0378">Hydrolase</keyword>
<dbReference type="CDD" id="cd00190">
    <property type="entry name" value="Tryp_SPc"/>
    <property type="match status" value="1"/>
</dbReference>
<dbReference type="InterPro" id="IPR009003">
    <property type="entry name" value="Peptidase_S1_PA"/>
</dbReference>
<evidence type="ECO:0000256" key="11">
    <source>
        <dbReference type="ARBA" id="ARBA00078807"/>
    </source>
</evidence>
<protein>
    <recommendedName>
        <fullName evidence="10">Granzyme M</fullName>
    </recommendedName>
    <alternativeName>
        <fullName evidence="11">Met-ase</fullName>
    </alternativeName>
    <alternativeName>
        <fullName evidence="12">Natural killer cell granular protease</fullName>
    </alternativeName>
</protein>
<dbReference type="Gene3D" id="2.40.10.10">
    <property type="entry name" value="Trypsin-like serine proteases"/>
    <property type="match status" value="1"/>
</dbReference>
<proteinExistence type="predicted"/>
<evidence type="ECO:0000256" key="12">
    <source>
        <dbReference type="ARBA" id="ARBA00079711"/>
    </source>
</evidence>
<feature type="chain" id="PRO_5018550686" description="Granzyme M" evidence="13">
    <location>
        <begin position="23"/>
        <end position="253"/>
    </location>
</feature>
<reference evidence="15" key="2">
    <citation type="submission" date="2025-09" db="UniProtKB">
        <authorList>
            <consortium name="Ensembl"/>
        </authorList>
    </citation>
    <scope>IDENTIFICATION</scope>
</reference>
<sequence>TMTAQVIMLLYLLTFLTQKVHGAVIINGKNVPDGLMLYMVSVQNNKGHVCGGFLIREDYVITAAHCDKHNPTSVIIGTHNLKNIDDSTMRYSVTRCRHPDYVKVESGDDIMLLKLVGKVQFNNRVRPIPIPRTEVKLKDKAKCRVAGWGFTKTGGKISNGLKVADVSLMSLKECKNKWKFLKHSLPNNITCAAGPKLKAGFCKGDSGGPLICGGKAVGIVSFNMECDTYVPNVYTDVSKYVSWINGIVKQNHC</sequence>
<dbReference type="PANTHER" id="PTHR24271:SF87">
    <property type="entry name" value="ARGININE ESTERASE-LIKE-RELATED"/>
    <property type="match status" value="1"/>
</dbReference>
<comment type="subcellular location">
    <subcellularLocation>
        <location evidence="1">Secreted</location>
    </subcellularLocation>
</comment>
<keyword evidence="6" id="KW-0720">Serine protease</keyword>
<evidence type="ECO:0000313" key="15">
    <source>
        <dbReference type="Ensembl" id="ENSCVAP00000004496.1"/>
    </source>
</evidence>
<dbReference type="PROSITE" id="PS00134">
    <property type="entry name" value="TRYPSIN_HIS"/>
    <property type="match status" value="1"/>
</dbReference>
<dbReference type="GO" id="GO:0005576">
    <property type="term" value="C:extracellular region"/>
    <property type="evidence" value="ECO:0007669"/>
    <property type="project" value="UniProtKB-SubCell"/>
</dbReference>
<evidence type="ECO:0000313" key="16">
    <source>
        <dbReference type="Proteomes" id="UP000265020"/>
    </source>
</evidence>